<dbReference type="Proteomes" id="UP001234178">
    <property type="component" value="Unassembled WGS sequence"/>
</dbReference>
<gene>
    <name evidence="1" type="ORF">OUZ56_007442</name>
</gene>
<comment type="caution">
    <text evidence="1">The sequence shown here is derived from an EMBL/GenBank/DDBJ whole genome shotgun (WGS) entry which is preliminary data.</text>
</comment>
<evidence type="ECO:0000313" key="2">
    <source>
        <dbReference type="Proteomes" id="UP001234178"/>
    </source>
</evidence>
<sequence length="76" mass="8688">MEDLTKCPVARDWSSRSTCANGTANDWIRPLRSANVTTVLTGIHVYSYLDYKKFPNEVNNTHVEPKQKPMEMKSNT</sequence>
<organism evidence="1 2">
    <name type="scientific">Daphnia magna</name>
    <dbReference type="NCBI Taxonomy" id="35525"/>
    <lineage>
        <taxon>Eukaryota</taxon>
        <taxon>Metazoa</taxon>
        <taxon>Ecdysozoa</taxon>
        <taxon>Arthropoda</taxon>
        <taxon>Crustacea</taxon>
        <taxon>Branchiopoda</taxon>
        <taxon>Diplostraca</taxon>
        <taxon>Cladocera</taxon>
        <taxon>Anomopoda</taxon>
        <taxon>Daphniidae</taxon>
        <taxon>Daphnia</taxon>
    </lineage>
</organism>
<reference evidence="1 2" key="1">
    <citation type="journal article" date="2023" name="Nucleic Acids Res.">
        <title>The hologenome of Daphnia magna reveals possible DNA methylation and microbiome-mediated evolution of the host genome.</title>
        <authorList>
            <person name="Chaturvedi A."/>
            <person name="Li X."/>
            <person name="Dhandapani V."/>
            <person name="Marshall H."/>
            <person name="Kissane S."/>
            <person name="Cuenca-Cambronero M."/>
            <person name="Asole G."/>
            <person name="Calvet F."/>
            <person name="Ruiz-Romero M."/>
            <person name="Marangio P."/>
            <person name="Guigo R."/>
            <person name="Rago D."/>
            <person name="Mirbahai L."/>
            <person name="Eastwood N."/>
            <person name="Colbourne J.K."/>
            <person name="Zhou J."/>
            <person name="Mallon E."/>
            <person name="Orsini L."/>
        </authorList>
    </citation>
    <scope>NUCLEOTIDE SEQUENCE [LARGE SCALE GENOMIC DNA]</scope>
    <source>
        <strain evidence="1">LRV0_1</strain>
    </source>
</reference>
<keyword evidence="2" id="KW-1185">Reference proteome</keyword>
<accession>A0ABR0AAB4</accession>
<proteinExistence type="predicted"/>
<evidence type="ECO:0000313" key="1">
    <source>
        <dbReference type="EMBL" id="KAK4021955.1"/>
    </source>
</evidence>
<name>A0ABR0AAB4_9CRUS</name>
<protein>
    <submittedName>
        <fullName evidence="1">Uncharacterized protein</fullName>
    </submittedName>
</protein>
<dbReference type="EMBL" id="JAOYFB010000037">
    <property type="protein sequence ID" value="KAK4021955.1"/>
    <property type="molecule type" value="Genomic_DNA"/>
</dbReference>